<sequence>MNVRILHLSDTHLTGEPGPNRTGVDPRESLRRILHDCRQIPGLDAVVLTGDIADDGTPEAYTDARAIVAEFTGHLGIPALFTTGNHDERAAFTKILGTGHLGPDGHPLPADHLDSPTGERAATTTIAGHRIVTLDSLIPGKGSGQISTTQLDWLAGVLATPAPKGTILAFHHPPIAVPGVAVQHHLGLRDPAALATVITGTDVRLILCGHFHLQIFGLLGGVPTWVTPGVVNRIDLTATPGTERAVRGASATLADLSVPTAPILHTLHARDPHQGETAYEADTATLSRIIADLA</sequence>
<evidence type="ECO:0000256" key="3">
    <source>
        <dbReference type="ARBA" id="ARBA00023004"/>
    </source>
</evidence>
<dbReference type="Gene3D" id="3.60.21.10">
    <property type="match status" value="1"/>
</dbReference>
<evidence type="ECO:0000259" key="6">
    <source>
        <dbReference type="Pfam" id="PF00149"/>
    </source>
</evidence>
<name>A0ABQ3WNN0_9ACTN</name>
<dbReference type="InterPro" id="IPR004843">
    <property type="entry name" value="Calcineurin-like_PHP"/>
</dbReference>
<accession>A0ABQ3WNN0</accession>
<evidence type="ECO:0000256" key="5">
    <source>
        <dbReference type="SAM" id="MobiDB-lite"/>
    </source>
</evidence>
<keyword evidence="1" id="KW-0479">Metal-binding</keyword>
<keyword evidence="3" id="KW-0408">Iron</keyword>
<proteinExistence type="inferred from homology"/>
<dbReference type="PANTHER" id="PTHR42988">
    <property type="entry name" value="PHOSPHOHYDROLASE"/>
    <property type="match status" value="1"/>
</dbReference>
<dbReference type="InterPro" id="IPR050884">
    <property type="entry name" value="CNP_phosphodiesterase-III"/>
</dbReference>
<evidence type="ECO:0000313" key="7">
    <source>
        <dbReference type="EMBL" id="GID47872.1"/>
    </source>
</evidence>
<comment type="caution">
    <text evidence="7">The sequence shown here is derived from an EMBL/GenBank/DDBJ whole genome shotgun (WGS) entry which is preliminary data.</text>
</comment>
<protein>
    <submittedName>
        <fullName evidence="7">Phosphohydrolase</fullName>
    </submittedName>
</protein>
<dbReference type="SUPFAM" id="SSF56300">
    <property type="entry name" value="Metallo-dependent phosphatases"/>
    <property type="match status" value="1"/>
</dbReference>
<feature type="region of interest" description="Disordered" evidence="5">
    <location>
        <begin position="1"/>
        <end position="26"/>
    </location>
</feature>
<dbReference type="Pfam" id="PF00149">
    <property type="entry name" value="Metallophos"/>
    <property type="match status" value="1"/>
</dbReference>
<reference evidence="7" key="1">
    <citation type="submission" date="2021-01" db="EMBL/GenBank/DDBJ databases">
        <title>Whole genome shotgun sequence of Actinoplanes capillaceus NBRC 16408.</title>
        <authorList>
            <person name="Komaki H."/>
            <person name="Tamura T."/>
        </authorList>
    </citation>
    <scope>NUCLEOTIDE SEQUENCE [LARGE SCALE GENOMIC DNA]</scope>
    <source>
        <strain evidence="7">NBRC 16408</strain>
    </source>
</reference>
<organism evidence="7">
    <name type="scientific">Actinoplanes campanulatus</name>
    <dbReference type="NCBI Taxonomy" id="113559"/>
    <lineage>
        <taxon>Bacteria</taxon>
        <taxon>Bacillati</taxon>
        <taxon>Actinomycetota</taxon>
        <taxon>Actinomycetes</taxon>
        <taxon>Micromonosporales</taxon>
        <taxon>Micromonosporaceae</taxon>
        <taxon>Actinoplanes</taxon>
    </lineage>
</organism>
<evidence type="ECO:0000256" key="2">
    <source>
        <dbReference type="ARBA" id="ARBA00022801"/>
    </source>
</evidence>
<comment type="similarity">
    <text evidence="4">Belongs to the cyclic nucleotide phosphodiesterase class-III family.</text>
</comment>
<gene>
    <name evidence="7" type="ORF">Aca07nite_51470</name>
</gene>
<evidence type="ECO:0000256" key="4">
    <source>
        <dbReference type="ARBA" id="ARBA00025742"/>
    </source>
</evidence>
<evidence type="ECO:0000256" key="1">
    <source>
        <dbReference type="ARBA" id="ARBA00022723"/>
    </source>
</evidence>
<keyword evidence="2" id="KW-0378">Hydrolase</keyword>
<feature type="domain" description="Calcineurin-like phosphoesterase" evidence="6">
    <location>
        <begin position="4"/>
        <end position="212"/>
    </location>
</feature>
<dbReference type="PANTHER" id="PTHR42988:SF2">
    <property type="entry name" value="CYCLIC NUCLEOTIDE PHOSPHODIESTERASE CBUA0032-RELATED"/>
    <property type="match status" value="1"/>
</dbReference>
<dbReference type="InterPro" id="IPR029052">
    <property type="entry name" value="Metallo-depent_PP-like"/>
</dbReference>
<dbReference type="EMBL" id="BOMF01000097">
    <property type="protein sequence ID" value="GID47872.1"/>
    <property type="molecule type" value="Genomic_DNA"/>
</dbReference>